<evidence type="ECO:0000313" key="1">
    <source>
        <dbReference type="EMBL" id="AKM09664.1"/>
    </source>
</evidence>
<keyword evidence="2" id="KW-1185">Reference proteome</keyword>
<gene>
    <name evidence="1" type="ORF">AB433_06185</name>
</gene>
<evidence type="ECO:0000313" key="2">
    <source>
        <dbReference type="Proteomes" id="UP000035287"/>
    </source>
</evidence>
<dbReference type="Proteomes" id="UP000035287">
    <property type="component" value="Chromosome"/>
</dbReference>
<accession>A0A0G3XGC6</accession>
<sequence length="114" mass="11839">MKKMIAASLAAGLVSVAAPALADHHEEMKAEVVERNEKGHAIKVKVGDTVYPVCTPESQDGCINPREAGLNFGNAPLDHWPGAPASGLTPAEKMRTAEQNAAIAAEAEAEAPAE</sequence>
<dbReference type="AlphaFoldDB" id="A0A0G3XGC6"/>
<dbReference type="OrthoDB" id="7511342at2"/>
<protein>
    <submittedName>
        <fullName evidence="1">Uncharacterized protein</fullName>
    </submittedName>
</protein>
<reference evidence="1 2" key="1">
    <citation type="submission" date="2015-06" db="EMBL/GenBank/DDBJ databases">
        <authorList>
            <person name="Zeng Y."/>
            <person name="Huang Y."/>
        </authorList>
    </citation>
    <scope>NUCLEOTIDE SEQUENCE [LARGE SCALE GENOMIC DNA]</scope>
    <source>
        <strain evidence="1 2">PQ-2</strain>
    </source>
</reference>
<dbReference type="EMBL" id="CP011770">
    <property type="protein sequence ID" value="AKM09664.1"/>
    <property type="molecule type" value="Genomic_DNA"/>
</dbReference>
<name>A0A0G3XGC6_9SPHN</name>
<proteinExistence type="predicted"/>
<dbReference type="RefSeq" id="WP_047820350.1">
    <property type="nucleotide sequence ID" value="NZ_CP011770.1"/>
</dbReference>
<dbReference type="PATRIC" id="fig|1348774.3.peg.1296"/>
<organism evidence="1 2">
    <name type="scientific">Croceicoccus naphthovorans</name>
    <dbReference type="NCBI Taxonomy" id="1348774"/>
    <lineage>
        <taxon>Bacteria</taxon>
        <taxon>Pseudomonadati</taxon>
        <taxon>Pseudomonadota</taxon>
        <taxon>Alphaproteobacteria</taxon>
        <taxon>Sphingomonadales</taxon>
        <taxon>Erythrobacteraceae</taxon>
        <taxon>Croceicoccus</taxon>
    </lineage>
</organism>
<dbReference type="KEGG" id="cna:AB433_06185"/>